<dbReference type="EMBL" id="CAJOBD010049996">
    <property type="protein sequence ID" value="CAF4348442.1"/>
    <property type="molecule type" value="Genomic_DNA"/>
</dbReference>
<name>A0A820L6D9_9BILA</name>
<evidence type="ECO:0000313" key="2">
    <source>
        <dbReference type="Proteomes" id="UP000663836"/>
    </source>
</evidence>
<dbReference type="Proteomes" id="UP000663836">
    <property type="component" value="Unassembled WGS sequence"/>
</dbReference>
<dbReference type="AlphaFoldDB" id="A0A820L6D9"/>
<evidence type="ECO:0000313" key="1">
    <source>
        <dbReference type="EMBL" id="CAF4348442.1"/>
    </source>
</evidence>
<organism evidence="1 2">
    <name type="scientific">Rotaria sordida</name>
    <dbReference type="NCBI Taxonomy" id="392033"/>
    <lineage>
        <taxon>Eukaryota</taxon>
        <taxon>Metazoa</taxon>
        <taxon>Spiralia</taxon>
        <taxon>Gnathifera</taxon>
        <taxon>Rotifera</taxon>
        <taxon>Eurotatoria</taxon>
        <taxon>Bdelloidea</taxon>
        <taxon>Philodinida</taxon>
        <taxon>Philodinidae</taxon>
        <taxon>Rotaria</taxon>
    </lineage>
</organism>
<sequence>ALREILSGIQTVEECHAQYFRSNQQKEIDEDGLGVKRSRG</sequence>
<accession>A0A820L6D9</accession>
<reference evidence="1" key="1">
    <citation type="submission" date="2021-02" db="EMBL/GenBank/DDBJ databases">
        <authorList>
            <person name="Nowell W R."/>
        </authorList>
    </citation>
    <scope>NUCLEOTIDE SEQUENCE</scope>
</reference>
<feature type="non-terminal residue" evidence="1">
    <location>
        <position position="1"/>
    </location>
</feature>
<protein>
    <submittedName>
        <fullName evidence="1">Uncharacterized protein</fullName>
    </submittedName>
</protein>
<gene>
    <name evidence="1" type="ORF">JBS370_LOCUS41853</name>
</gene>
<comment type="caution">
    <text evidence="1">The sequence shown here is derived from an EMBL/GenBank/DDBJ whole genome shotgun (WGS) entry which is preliminary data.</text>
</comment>
<proteinExistence type="predicted"/>